<sequence>MKKTVIFIFYLLVTGNILFAQSNFTLLGEGNGENISLIWSVDHWDANLDGVFIKKRSIRKDGSSTPWENLTKEILKPYNKQDKSLNNISNSKSIIRALEKKRIALLQNTANGSTKITEINAESFKQEIQADTAVYKMLCLMFLFDYDVALMYGFGFVDTDYPNRGSVEYGLFPMISGIESSAPVATFKWAANDVPDLDVNVIKEKIKKKGSRIQLRIEYDGKQLDSKETLAGFNIYRKIANESFNRINNKVVWLSKASNKRVLHYSDILNDEDQEYTYSIKPVSIFSNEGNGFELTWSMANEVTLQAPELYTEQHPNYDFIQGGVSLQWNFNEHHESEITGFVIQRRIGSESDFITVSDTLSAKTRVYKDHSLNPSDTKNYHYRIIVQPKESFAIWSNVLRLFYNPKPIVEDVKSLTASSRIENNQVHVQLNWTADEDFINQINGFLVYCDRSGGVLAKEANIAPLKATSYNYLVEGGTGRKYKFNVKYQDTDNSPSDYTDTITVVIPSKKLPFVTIWPFSVEENDLSFEWRFPNDIADLKGFRVFLNNELVRNENDIDAAQRSWLIEDLEAGDYELEIQAVSESGVTSKRSQKRIIAIE</sequence>
<gene>
    <name evidence="1" type="ORF">KEM09_20400</name>
</gene>
<dbReference type="Proteomes" id="UP000721861">
    <property type="component" value="Unassembled WGS sequence"/>
</dbReference>
<dbReference type="SUPFAM" id="SSF49265">
    <property type="entry name" value="Fibronectin type III"/>
    <property type="match status" value="1"/>
</dbReference>
<dbReference type="RefSeq" id="WP_212231428.1">
    <property type="nucleotide sequence ID" value="NZ_JAGUCN010000034.1"/>
</dbReference>
<reference evidence="1 2" key="1">
    <citation type="journal article" date="2014" name="Int. J. Syst. Evol. Microbiol.">
        <title>Carboxylicivirga gen. nov. in the family Marinilabiliaceae with two novel species, Carboxylicivirga mesophila sp. nov. and Carboxylicivirga taeanensis sp. nov., and reclassification of Cytophaga fermentans as Saccharicrinis fermentans gen. nov., comb. nov.</title>
        <authorList>
            <person name="Yang S.H."/>
            <person name="Seo H.S."/>
            <person name="Woo J.H."/>
            <person name="Oh H.M."/>
            <person name="Jang H."/>
            <person name="Lee J.H."/>
            <person name="Kim S.J."/>
            <person name="Kwon K.K."/>
        </authorList>
    </citation>
    <scope>NUCLEOTIDE SEQUENCE [LARGE SCALE GENOMIC DNA]</scope>
    <source>
        <strain evidence="1 2">JCM 18290</strain>
    </source>
</reference>
<dbReference type="Gene3D" id="2.60.40.10">
    <property type="entry name" value="Immunoglobulins"/>
    <property type="match status" value="1"/>
</dbReference>
<dbReference type="InterPro" id="IPR003961">
    <property type="entry name" value="FN3_dom"/>
</dbReference>
<protein>
    <submittedName>
        <fullName evidence="1">Fibronectin type III domain-containing protein</fullName>
    </submittedName>
</protein>
<evidence type="ECO:0000313" key="2">
    <source>
        <dbReference type="Proteomes" id="UP000721861"/>
    </source>
</evidence>
<evidence type="ECO:0000313" key="1">
    <source>
        <dbReference type="EMBL" id="MBS2213781.1"/>
    </source>
</evidence>
<proteinExistence type="predicted"/>
<accession>A0ABS5KH39</accession>
<dbReference type="CDD" id="cd00063">
    <property type="entry name" value="FN3"/>
    <property type="match status" value="1"/>
</dbReference>
<organism evidence="1 2">
    <name type="scientific">Carboxylicivirga mesophila</name>
    <dbReference type="NCBI Taxonomy" id="1166478"/>
    <lineage>
        <taxon>Bacteria</taxon>
        <taxon>Pseudomonadati</taxon>
        <taxon>Bacteroidota</taxon>
        <taxon>Bacteroidia</taxon>
        <taxon>Marinilabiliales</taxon>
        <taxon>Marinilabiliaceae</taxon>
        <taxon>Carboxylicivirga</taxon>
    </lineage>
</organism>
<keyword evidence="2" id="KW-1185">Reference proteome</keyword>
<name>A0ABS5KH39_9BACT</name>
<comment type="caution">
    <text evidence="1">The sequence shown here is derived from an EMBL/GenBank/DDBJ whole genome shotgun (WGS) entry which is preliminary data.</text>
</comment>
<dbReference type="EMBL" id="JAGUCN010000034">
    <property type="protein sequence ID" value="MBS2213781.1"/>
    <property type="molecule type" value="Genomic_DNA"/>
</dbReference>
<dbReference type="InterPro" id="IPR036116">
    <property type="entry name" value="FN3_sf"/>
</dbReference>
<dbReference type="InterPro" id="IPR013783">
    <property type="entry name" value="Ig-like_fold"/>
</dbReference>